<dbReference type="GO" id="GO:0045252">
    <property type="term" value="C:oxoglutarate dehydrogenase complex"/>
    <property type="evidence" value="ECO:0007669"/>
    <property type="project" value="TreeGrafter"/>
</dbReference>
<reference evidence="8" key="1">
    <citation type="submission" date="2022-06" db="EMBL/GenBank/DDBJ databases">
        <title>Aquibacillus sp. a new bacterium isolated from soil saline samples.</title>
        <authorList>
            <person name="Galisteo C."/>
            <person name="De La Haba R."/>
            <person name="Sanchez-Porro C."/>
            <person name="Ventosa A."/>
        </authorList>
    </citation>
    <scope>NUCLEOTIDE SEQUENCE</scope>
    <source>
        <strain evidence="8">3ASR75-11</strain>
    </source>
</reference>
<dbReference type="NCBIfam" id="TIGR00239">
    <property type="entry name" value="2oxo_dh_E1"/>
    <property type="match status" value="1"/>
</dbReference>
<comment type="caution">
    <text evidence="8">The sequence shown here is derived from an EMBL/GenBank/DDBJ whole genome shotgun (WGS) entry which is preliminary data.</text>
</comment>
<dbReference type="InterPro" id="IPR001017">
    <property type="entry name" value="DH_E1"/>
</dbReference>
<dbReference type="Gene3D" id="1.10.287.1150">
    <property type="entry name" value="TPP helical domain"/>
    <property type="match status" value="1"/>
</dbReference>
<dbReference type="InterPro" id="IPR023784">
    <property type="entry name" value="2oxoglutarate_DH_E1_bac"/>
</dbReference>
<keyword evidence="9" id="KW-1185">Reference proteome</keyword>
<evidence type="ECO:0000256" key="5">
    <source>
        <dbReference type="ARBA" id="ARBA00051911"/>
    </source>
</evidence>
<name>A0A9X3WWI6_9BACI</name>
<organism evidence="8 9">
    <name type="scientific">Terrihalobacillus insolitus</name>
    <dbReference type="NCBI Taxonomy" id="2950438"/>
    <lineage>
        <taxon>Bacteria</taxon>
        <taxon>Bacillati</taxon>
        <taxon>Bacillota</taxon>
        <taxon>Bacilli</taxon>
        <taxon>Bacillales</taxon>
        <taxon>Bacillaceae</taxon>
        <taxon>Terrihalobacillus</taxon>
    </lineage>
</organism>
<dbReference type="Proteomes" id="UP001145050">
    <property type="component" value="Unassembled WGS sequence"/>
</dbReference>
<dbReference type="CDD" id="cd02016">
    <property type="entry name" value="TPP_E1_OGDC_like"/>
    <property type="match status" value="1"/>
</dbReference>
<keyword evidence="3 6" id="KW-0786">Thiamine pyrophosphate</keyword>
<dbReference type="Pfam" id="PF00676">
    <property type="entry name" value="E1_dh"/>
    <property type="match status" value="1"/>
</dbReference>
<dbReference type="Pfam" id="PF16078">
    <property type="entry name" value="2-oxogl_dehyd_N"/>
    <property type="match status" value="1"/>
</dbReference>
<dbReference type="EC" id="1.2.4.2" evidence="6"/>
<dbReference type="FunFam" id="3.40.50.970:FF:000036">
    <property type="entry name" value="2-oxoglutarate dehydrogenase E1 component"/>
    <property type="match status" value="1"/>
</dbReference>
<evidence type="ECO:0000256" key="4">
    <source>
        <dbReference type="ARBA" id="ARBA00023152"/>
    </source>
</evidence>
<dbReference type="GO" id="GO:0005829">
    <property type="term" value="C:cytosol"/>
    <property type="evidence" value="ECO:0007669"/>
    <property type="project" value="TreeGrafter"/>
</dbReference>
<dbReference type="Gene3D" id="3.40.50.12470">
    <property type="match status" value="1"/>
</dbReference>
<dbReference type="PANTHER" id="PTHR23152:SF4">
    <property type="entry name" value="2-OXOADIPATE DEHYDROGENASE COMPLEX COMPONENT E1"/>
    <property type="match status" value="1"/>
</dbReference>
<dbReference type="AlphaFoldDB" id="A0A9X3WWI6"/>
<dbReference type="InterPro" id="IPR005475">
    <property type="entry name" value="Transketolase-like_Pyr-bd"/>
</dbReference>
<sequence>MAQKESSERFWGNFHGPNMGYIEEQYETYKEDTNAVDPSLKEIFDQHGAPVWLNQTRTEGSGQSDAQNANQNDMKKLTSALKLVEAIRRYGHLEADIYPVGRDKFRNSNLTDAKTYGLTDKDLEAIPAPLVWEDPPNKVKNALDVVNLLKQNYSGTISFEYDHVNHDDERQWLHEKIDSGSFAVNLDVEQKIKLLSRIVEVEGFENFLAKTFVGQKRFSIEGLEMMIPMLDKAVQNSFKDKTEQILMGMAHRGRLSVLAHVLGKPIDKIFSEFHPSSDKELIPSPGSKSITYGWTGDVKYHFGASASLGENEISPTTITLAHNPSHLEFVNPVVEGFTRAAQDDRSNPGYPEQHQDRAFSILIHGDAAFIGEGIVAETLNLSDLNGYRTGGTLHIIANNLIGFTTNQDEGRSTRYASDLAKGFEIPIIHVNADDPEACMSAMVLAYEYRQKFHKDFLIDLVGYRRYGHNEMDEPRATQPHLYKEIDKHDTAATVYAKRLQAEGTIEEADFSNMKKDVEQKLRDIYNTMVENQTDEQEPAPAPKALLNGLSNIETAVPLDSLRALNQGLLNRPEGFNGFKKLEKILQKRGKALDDGNKADWATAEALAFASILQDGIPIRFTGQDSERGTFAHRHIVLHDVETGEKYCPMHGLEQANASFAIHNSPLSEAGVLGFEYGYSIEAPKALVLWEAQFGDFANSAQVIFDQFIAAGRAKWGEKSNMVMLLPHGYEGQGPEHSSARLERFLTLAAENNWIVANVTSAAQYFHLLRRQAALTDREESRPLIVMTPKSLLRNQRVASDATEFSEGKFQTIRTQPGLPKTSKKAKRIVIGSGKIMVDIEEAMDKSEVTFDWLNIIRLEQIYPFPEKEIAKVLKGCPNVEEIIWVQEEPRNMGSWNFVKEPLYHLVEGTNIELHYTGRPDRSSPAVGEPIVHKTEQQRIVNEVLTPSKGGDSREGN</sequence>
<dbReference type="InterPro" id="IPR031717">
    <property type="entry name" value="ODO-1/KGD_C"/>
</dbReference>
<keyword evidence="2 6" id="KW-0560">Oxidoreductase</keyword>
<dbReference type="SUPFAM" id="SSF52518">
    <property type="entry name" value="Thiamin diphosphate-binding fold (THDP-binding)"/>
    <property type="match status" value="2"/>
</dbReference>
<dbReference type="Pfam" id="PF16870">
    <property type="entry name" value="OxoGdeHyase_C"/>
    <property type="match status" value="1"/>
</dbReference>
<dbReference type="PANTHER" id="PTHR23152">
    <property type="entry name" value="2-OXOGLUTARATE DEHYDROGENASE"/>
    <property type="match status" value="1"/>
</dbReference>
<evidence type="ECO:0000256" key="3">
    <source>
        <dbReference type="ARBA" id="ARBA00023052"/>
    </source>
</evidence>
<proteinExistence type="inferred from homology"/>
<dbReference type="InterPro" id="IPR032106">
    <property type="entry name" value="2-oxogl_dehyd_N"/>
</dbReference>
<dbReference type="GO" id="GO:0004591">
    <property type="term" value="F:oxoglutarate dehydrogenase (succinyl-transferring) activity"/>
    <property type="evidence" value="ECO:0007669"/>
    <property type="project" value="UniProtKB-UniRule"/>
</dbReference>
<dbReference type="Gene3D" id="3.40.50.11610">
    <property type="entry name" value="Multifunctional 2-oxoglutarate metabolism enzyme, C-terminal domain"/>
    <property type="match status" value="1"/>
</dbReference>
<dbReference type="InterPro" id="IPR042179">
    <property type="entry name" value="KGD_C_sf"/>
</dbReference>
<dbReference type="HAMAP" id="MF_01169">
    <property type="entry name" value="SucA_OdhA"/>
    <property type="match status" value="1"/>
</dbReference>
<comment type="cofactor">
    <cofactor evidence="1 6">
        <name>thiamine diphosphate</name>
        <dbReference type="ChEBI" id="CHEBI:58937"/>
    </cofactor>
</comment>
<dbReference type="RefSeq" id="WP_272436428.1">
    <property type="nucleotide sequence ID" value="NZ_JAMQKD010000008.1"/>
</dbReference>
<dbReference type="NCBIfam" id="NF008907">
    <property type="entry name" value="PRK12270.1"/>
    <property type="match status" value="1"/>
</dbReference>
<feature type="domain" description="Transketolase-like pyrimidine-binding" evidence="7">
    <location>
        <begin position="598"/>
        <end position="794"/>
    </location>
</feature>
<dbReference type="PIRSF" id="PIRSF000157">
    <property type="entry name" value="Oxoglu_dh_E1"/>
    <property type="match status" value="1"/>
</dbReference>
<gene>
    <name evidence="6" type="primary">odhA</name>
    <name evidence="8" type="ORF">NC797_08890</name>
</gene>
<dbReference type="EMBL" id="JAMQKB010000007">
    <property type="protein sequence ID" value="MDC3424624.1"/>
    <property type="molecule type" value="Genomic_DNA"/>
</dbReference>
<evidence type="ECO:0000256" key="1">
    <source>
        <dbReference type="ARBA" id="ARBA00001964"/>
    </source>
</evidence>
<comment type="similarity">
    <text evidence="6">Belongs to the alpha-ketoglutarate dehydrogenase family.</text>
</comment>
<dbReference type="GO" id="GO:0006099">
    <property type="term" value="P:tricarboxylic acid cycle"/>
    <property type="evidence" value="ECO:0007669"/>
    <property type="project" value="TreeGrafter"/>
</dbReference>
<evidence type="ECO:0000313" key="9">
    <source>
        <dbReference type="Proteomes" id="UP001145050"/>
    </source>
</evidence>
<dbReference type="Gene3D" id="3.40.50.970">
    <property type="match status" value="1"/>
</dbReference>
<dbReference type="SMART" id="SM00861">
    <property type="entry name" value="Transket_pyr"/>
    <property type="match status" value="1"/>
</dbReference>
<comment type="catalytic activity">
    <reaction evidence="5 6">
        <text>N(6)-[(R)-lipoyl]-L-lysyl-[protein] + 2-oxoglutarate + H(+) = N(6)-[(R)-S(8)-succinyldihydrolipoyl]-L-lysyl-[protein] + CO2</text>
        <dbReference type="Rhea" id="RHEA:12188"/>
        <dbReference type="Rhea" id="RHEA-COMP:10474"/>
        <dbReference type="Rhea" id="RHEA-COMP:20092"/>
        <dbReference type="ChEBI" id="CHEBI:15378"/>
        <dbReference type="ChEBI" id="CHEBI:16526"/>
        <dbReference type="ChEBI" id="CHEBI:16810"/>
        <dbReference type="ChEBI" id="CHEBI:83099"/>
        <dbReference type="ChEBI" id="CHEBI:83120"/>
        <dbReference type="EC" id="1.2.4.2"/>
    </reaction>
</comment>
<protein>
    <recommendedName>
        <fullName evidence="6">2-oxoglutarate dehydrogenase E1 component</fullName>
        <ecNumber evidence="6">1.2.4.2</ecNumber>
    </recommendedName>
    <alternativeName>
        <fullName evidence="6">Alpha-ketoglutarate dehydrogenase</fullName>
    </alternativeName>
</protein>
<evidence type="ECO:0000256" key="2">
    <source>
        <dbReference type="ARBA" id="ARBA00023002"/>
    </source>
</evidence>
<evidence type="ECO:0000313" key="8">
    <source>
        <dbReference type="EMBL" id="MDC3424624.1"/>
    </source>
</evidence>
<dbReference type="GO" id="GO:0030976">
    <property type="term" value="F:thiamine pyrophosphate binding"/>
    <property type="evidence" value="ECO:0007669"/>
    <property type="project" value="UniProtKB-UniRule"/>
</dbReference>
<evidence type="ECO:0000256" key="6">
    <source>
        <dbReference type="HAMAP-Rule" id="MF_01169"/>
    </source>
</evidence>
<dbReference type="InterPro" id="IPR029061">
    <property type="entry name" value="THDP-binding"/>
</dbReference>
<keyword evidence="4 6" id="KW-0324">Glycolysis</keyword>
<dbReference type="GO" id="GO:0006096">
    <property type="term" value="P:glycolytic process"/>
    <property type="evidence" value="ECO:0007669"/>
    <property type="project" value="UniProtKB-UniRule"/>
</dbReference>
<dbReference type="InterPro" id="IPR011603">
    <property type="entry name" value="2oxoglutarate_DH_E1"/>
</dbReference>
<comment type="function">
    <text evidence="6">E1 component of the 2-oxoglutarate dehydrogenase (OGDH) complex which catalyzes the decarboxylation of 2-oxoglutarate, the first step in the conversion of 2-oxoglutarate to succinyl-CoA and CO(2).</text>
</comment>
<dbReference type="NCBIfam" id="NF006914">
    <property type="entry name" value="PRK09404.1"/>
    <property type="match status" value="1"/>
</dbReference>
<dbReference type="Pfam" id="PF02779">
    <property type="entry name" value="Transket_pyr"/>
    <property type="match status" value="1"/>
</dbReference>
<evidence type="ECO:0000259" key="7">
    <source>
        <dbReference type="SMART" id="SM00861"/>
    </source>
</evidence>
<accession>A0A9X3WWI6</accession>
<comment type="subunit">
    <text evidence="6">Homodimer. Part of the 2-oxoglutarate dehydrogenase (OGDH) complex composed of E1 (2-oxoglutarate dehydrogenase), E2 (dihydrolipoamide succinyltransferase) and E3 (dihydrolipoamide dehydrogenase); the complex contains multiple copies of the three enzymatic components (E1, E2 and E3).</text>
</comment>